<protein>
    <submittedName>
        <fullName evidence="1">Uncharacterized protein</fullName>
    </submittedName>
</protein>
<reference evidence="1 2" key="1">
    <citation type="submission" date="2021-06" db="EMBL/GenBank/DDBJ databases">
        <authorList>
            <person name="Palmer J.M."/>
        </authorList>
    </citation>
    <scope>NUCLEOTIDE SEQUENCE [LARGE SCALE GENOMIC DNA]</scope>
    <source>
        <strain evidence="2">if_2019</strain>
        <tissue evidence="1">Muscle</tissue>
    </source>
</reference>
<dbReference type="EMBL" id="JAHRIQ010085022">
    <property type="protein sequence ID" value="MEQ2249378.1"/>
    <property type="molecule type" value="Genomic_DNA"/>
</dbReference>
<organism evidence="1 2">
    <name type="scientific">Ilyodon furcidens</name>
    <name type="common">goldbreast splitfin</name>
    <dbReference type="NCBI Taxonomy" id="33524"/>
    <lineage>
        <taxon>Eukaryota</taxon>
        <taxon>Metazoa</taxon>
        <taxon>Chordata</taxon>
        <taxon>Craniata</taxon>
        <taxon>Vertebrata</taxon>
        <taxon>Euteleostomi</taxon>
        <taxon>Actinopterygii</taxon>
        <taxon>Neopterygii</taxon>
        <taxon>Teleostei</taxon>
        <taxon>Neoteleostei</taxon>
        <taxon>Acanthomorphata</taxon>
        <taxon>Ovalentaria</taxon>
        <taxon>Atherinomorphae</taxon>
        <taxon>Cyprinodontiformes</taxon>
        <taxon>Goodeidae</taxon>
        <taxon>Ilyodon</taxon>
    </lineage>
</organism>
<keyword evidence="2" id="KW-1185">Reference proteome</keyword>
<accession>A0ABV0UW23</accession>
<comment type="caution">
    <text evidence="1">The sequence shown here is derived from an EMBL/GenBank/DDBJ whole genome shotgun (WGS) entry which is preliminary data.</text>
</comment>
<gene>
    <name evidence="1" type="ORF">ILYODFUR_028570</name>
</gene>
<sequence length="104" mass="11819">MLSSTKKRKNTFPVSRQQKYQTYNPGSVFFSSLCIVSIHCLHSLLTGEEPVFDFICCLIKSKLQLTMMYLTFNGIINCEDSAAFGHVCILYSGFLNFIQTSEQD</sequence>
<evidence type="ECO:0000313" key="1">
    <source>
        <dbReference type="EMBL" id="MEQ2249378.1"/>
    </source>
</evidence>
<name>A0ABV0UW23_9TELE</name>
<proteinExistence type="predicted"/>
<dbReference type="Proteomes" id="UP001482620">
    <property type="component" value="Unassembled WGS sequence"/>
</dbReference>
<evidence type="ECO:0000313" key="2">
    <source>
        <dbReference type="Proteomes" id="UP001482620"/>
    </source>
</evidence>